<keyword evidence="2" id="KW-0805">Transcription regulation</keyword>
<dbReference type="OrthoDB" id="9811588at2"/>
<comment type="caution">
    <text evidence="6">The sequence shown here is derived from an EMBL/GenBank/DDBJ whole genome shotgun (WGS) entry which is preliminary data.</text>
</comment>
<keyword evidence="7" id="KW-1185">Reference proteome</keyword>
<keyword evidence="4" id="KW-0804">Transcription</keyword>
<dbReference type="FunFam" id="1.10.10.10:FF:000001">
    <property type="entry name" value="LysR family transcriptional regulator"/>
    <property type="match status" value="1"/>
</dbReference>
<dbReference type="PANTHER" id="PTHR30346:SF0">
    <property type="entry name" value="HCA OPERON TRANSCRIPTIONAL ACTIVATOR HCAR"/>
    <property type="match status" value="1"/>
</dbReference>
<sequence>MFELSQLRCFVAVAEELHFGRAANRLNMTQPPLSRQVQLLEHALGALLLERTSRHVALTPAGRLFLADARRILQLAESAGLTVRRAARGEAGAIALGCTAAAGYGFLPRLVARARERAPGLDLVLKEMVTSEQLEALAGGRIDFGLLRRLPSERRGIESACVAREAMMLALPLGHPLATGREPHLRDLDQQPLIAWSPIEARYFHDLVTGLCHTAGVVTHDVQCISQTHTMLALVGAGLGLALVPEAARSLGFEGVILRPLRGAETTRAELHLVWRPDNPNPALPVFRDLALDFAAPPEAPAALG</sequence>
<dbReference type="PANTHER" id="PTHR30346">
    <property type="entry name" value="TRANSCRIPTIONAL DUAL REGULATOR HCAR-RELATED"/>
    <property type="match status" value="1"/>
</dbReference>
<evidence type="ECO:0000313" key="7">
    <source>
        <dbReference type="Proteomes" id="UP000295023"/>
    </source>
</evidence>
<dbReference type="PROSITE" id="PS50931">
    <property type="entry name" value="HTH_LYSR"/>
    <property type="match status" value="1"/>
</dbReference>
<accession>A0A4R4DRI6</accession>
<keyword evidence="3" id="KW-0238">DNA-binding</keyword>
<gene>
    <name evidence="6" type="ORF">EXY23_05825</name>
</gene>
<evidence type="ECO:0000313" key="6">
    <source>
        <dbReference type="EMBL" id="TCZ64889.1"/>
    </source>
</evidence>
<dbReference type="GO" id="GO:0003677">
    <property type="term" value="F:DNA binding"/>
    <property type="evidence" value="ECO:0007669"/>
    <property type="project" value="UniProtKB-KW"/>
</dbReference>
<dbReference type="InterPro" id="IPR036390">
    <property type="entry name" value="WH_DNA-bd_sf"/>
</dbReference>
<dbReference type="Gene3D" id="3.40.190.10">
    <property type="entry name" value="Periplasmic binding protein-like II"/>
    <property type="match status" value="2"/>
</dbReference>
<dbReference type="PRINTS" id="PR00039">
    <property type="entry name" value="HTHLYSR"/>
</dbReference>
<proteinExistence type="inferred from homology"/>
<dbReference type="GO" id="GO:0003700">
    <property type="term" value="F:DNA-binding transcription factor activity"/>
    <property type="evidence" value="ECO:0007669"/>
    <property type="project" value="InterPro"/>
</dbReference>
<comment type="similarity">
    <text evidence="1">Belongs to the LysR transcriptional regulatory family.</text>
</comment>
<dbReference type="InterPro" id="IPR036388">
    <property type="entry name" value="WH-like_DNA-bd_sf"/>
</dbReference>
<evidence type="ECO:0000256" key="4">
    <source>
        <dbReference type="ARBA" id="ARBA00023163"/>
    </source>
</evidence>
<protein>
    <submittedName>
        <fullName evidence="6">LysR family transcriptional regulator</fullName>
    </submittedName>
</protein>
<evidence type="ECO:0000256" key="2">
    <source>
        <dbReference type="ARBA" id="ARBA00023015"/>
    </source>
</evidence>
<dbReference type="SUPFAM" id="SSF53850">
    <property type="entry name" value="Periplasmic binding protein-like II"/>
    <property type="match status" value="1"/>
</dbReference>
<dbReference type="Proteomes" id="UP000295023">
    <property type="component" value="Unassembled WGS sequence"/>
</dbReference>
<dbReference type="Pfam" id="PF00126">
    <property type="entry name" value="HTH_1"/>
    <property type="match status" value="1"/>
</dbReference>
<evidence type="ECO:0000256" key="3">
    <source>
        <dbReference type="ARBA" id="ARBA00023125"/>
    </source>
</evidence>
<dbReference type="AlphaFoldDB" id="A0A4R4DRI6"/>
<evidence type="ECO:0000256" key="1">
    <source>
        <dbReference type="ARBA" id="ARBA00009437"/>
    </source>
</evidence>
<dbReference type="Pfam" id="PF03466">
    <property type="entry name" value="LysR_substrate"/>
    <property type="match status" value="1"/>
</dbReference>
<dbReference type="SUPFAM" id="SSF46785">
    <property type="entry name" value="Winged helix' DNA-binding domain"/>
    <property type="match status" value="1"/>
</dbReference>
<feature type="domain" description="HTH lysR-type" evidence="5">
    <location>
        <begin position="2"/>
        <end position="59"/>
    </location>
</feature>
<dbReference type="Gene3D" id="1.10.10.10">
    <property type="entry name" value="Winged helix-like DNA-binding domain superfamily/Winged helix DNA-binding domain"/>
    <property type="match status" value="1"/>
</dbReference>
<dbReference type="RefSeq" id="WP_132285530.1">
    <property type="nucleotide sequence ID" value="NZ_SKBM01000004.1"/>
</dbReference>
<dbReference type="InterPro" id="IPR005119">
    <property type="entry name" value="LysR_subst-bd"/>
</dbReference>
<name>A0A4R4DRI6_9PROT</name>
<dbReference type="GO" id="GO:0032993">
    <property type="term" value="C:protein-DNA complex"/>
    <property type="evidence" value="ECO:0007669"/>
    <property type="project" value="TreeGrafter"/>
</dbReference>
<evidence type="ECO:0000259" key="5">
    <source>
        <dbReference type="PROSITE" id="PS50931"/>
    </source>
</evidence>
<reference evidence="6 7" key="1">
    <citation type="submission" date="2019-03" db="EMBL/GenBank/DDBJ databases">
        <title>Paracraurococcus aquatilis NE82 genome sequence.</title>
        <authorList>
            <person name="Zhao Y."/>
            <person name="Du Z."/>
        </authorList>
    </citation>
    <scope>NUCLEOTIDE SEQUENCE [LARGE SCALE GENOMIC DNA]</scope>
    <source>
        <strain evidence="6 7">NE82</strain>
    </source>
</reference>
<dbReference type="InterPro" id="IPR000847">
    <property type="entry name" value="LysR_HTH_N"/>
</dbReference>
<dbReference type="EMBL" id="SKBM01000004">
    <property type="protein sequence ID" value="TCZ64889.1"/>
    <property type="molecule type" value="Genomic_DNA"/>
</dbReference>
<organism evidence="6 7">
    <name type="scientific">Roseicella aquatilis</name>
    <dbReference type="NCBI Taxonomy" id="2527868"/>
    <lineage>
        <taxon>Bacteria</taxon>
        <taxon>Pseudomonadati</taxon>
        <taxon>Pseudomonadota</taxon>
        <taxon>Alphaproteobacteria</taxon>
        <taxon>Acetobacterales</taxon>
        <taxon>Roseomonadaceae</taxon>
        <taxon>Roseicella</taxon>
    </lineage>
</organism>